<sequence length="298" mass="30926">MNVAVRLLRRLLKVLGIGVLVIVVIVVGALGVVWFLGPPVAKAGDAVVPPIDCRATPERPHPVVVLPGGDGTVDQTDAQWRTTTDALRGAGYCTLVFQVRGSDGNRWAADVPTAGRDLNAFVDLVLVRTGAQQVAIVAHSAGSVVANHFLKVEHGAPKVADAVFLAPETSHCDGRGFAESMGLPTSPFPLFRAVPAVPALLARLMPSAAGPLQLAPGSPVFDAIFDGALAQPGVRYSVMATKRDVVATPAGTCSFIEEPGVTNVFYEDAFPAAPAVDHGSLRSSPQVAGWVIGRLAAP</sequence>
<evidence type="ECO:0000256" key="1">
    <source>
        <dbReference type="SAM" id="Phobius"/>
    </source>
</evidence>
<gene>
    <name evidence="3" type="ORF">AXK60_05025</name>
</gene>
<organism evidence="3 4">
    <name type="scientific">Tsukamurella pseudospumae</name>
    <dbReference type="NCBI Taxonomy" id="239498"/>
    <lineage>
        <taxon>Bacteria</taxon>
        <taxon>Bacillati</taxon>
        <taxon>Actinomycetota</taxon>
        <taxon>Actinomycetes</taxon>
        <taxon>Mycobacteriales</taxon>
        <taxon>Tsukamurellaceae</taxon>
        <taxon>Tsukamurella</taxon>
    </lineage>
</organism>
<evidence type="ECO:0000313" key="4">
    <source>
        <dbReference type="Proteomes" id="UP000070258"/>
    </source>
</evidence>
<dbReference type="InterPro" id="IPR029058">
    <property type="entry name" value="AB_hydrolase_fold"/>
</dbReference>
<protein>
    <recommendedName>
        <fullName evidence="2">AB hydrolase-1 domain-containing protein</fullName>
    </recommendedName>
</protein>
<dbReference type="Gene3D" id="3.40.50.1820">
    <property type="entry name" value="alpha/beta hydrolase"/>
    <property type="match status" value="1"/>
</dbReference>
<name>A0A138AQ58_9ACTN</name>
<dbReference type="GO" id="GO:0003824">
    <property type="term" value="F:catalytic activity"/>
    <property type="evidence" value="ECO:0007669"/>
    <property type="project" value="UniProtKB-ARBA"/>
</dbReference>
<feature type="transmembrane region" description="Helical" evidence="1">
    <location>
        <begin position="12"/>
        <end position="36"/>
    </location>
</feature>
<evidence type="ECO:0000259" key="2">
    <source>
        <dbReference type="Pfam" id="PF00561"/>
    </source>
</evidence>
<dbReference type="Pfam" id="PF00561">
    <property type="entry name" value="Abhydrolase_1"/>
    <property type="match status" value="1"/>
</dbReference>
<dbReference type="SUPFAM" id="SSF53474">
    <property type="entry name" value="alpha/beta-Hydrolases"/>
    <property type="match status" value="1"/>
</dbReference>
<reference evidence="4" key="1">
    <citation type="submission" date="2016-02" db="EMBL/GenBank/DDBJ databases">
        <authorList>
            <person name="Wen L."/>
            <person name="He K."/>
            <person name="Yang H."/>
        </authorList>
    </citation>
    <scope>NUCLEOTIDE SEQUENCE [LARGE SCALE GENOMIC DNA]</scope>
    <source>
        <strain evidence="4">JCM 15929</strain>
    </source>
</reference>
<proteinExistence type="predicted"/>
<comment type="caution">
    <text evidence="3">The sequence shown here is derived from an EMBL/GenBank/DDBJ whole genome shotgun (WGS) entry which is preliminary data.</text>
</comment>
<evidence type="ECO:0000313" key="3">
    <source>
        <dbReference type="EMBL" id="KXP12577.1"/>
    </source>
</evidence>
<dbReference type="EMBL" id="LSRF01000012">
    <property type="protein sequence ID" value="KXP12577.1"/>
    <property type="molecule type" value="Genomic_DNA"/>
</dbReference>
<dbReference type="InterPro" id="IPR000073">
    <property type="entry name" value="AB_hydrolase_1"/>
</dbReference>
<feature type="domain" description="AB hydrolase-1" evidence="2">
    <location>
        <begin position="62"/>
        <end position="175"/>
    </location>
</feature>
<keyword evidence="1" id="KW-0472">Membrane</keyword>
<keyword evidence="1" id="KW-1133">Transmembrane helix</keyword>
<dbReference type="STRING" id="239498.AXK60_05025"/>
<keyword evidence="1" id="KW-0812">Transmembrane</keyword>
<dbReference type="AlphaFoldDB" id="A0A138AQ58"/>
<accession>A0A138AQ58</accession>
<dbReference type="Proteomes" id="UP000070258">
    <property type="component" value="Unassembled WGS sequence"/>
</dbReference>